<comment type="caution">
    <text evidence="1">The sequence shown here is derived from an EMBL/GenBank/DDBJ whole genome shotgun (WGS) entry which is preliminary data.</text>
</comment>
<gene>
    <name evidence="1" type="ORF">JTE90_010702</name>
</gene>
<reference evidence="1 2" key="1">
    <citation type="journal article" date="2022" name="Nat. Ecol. Evol.">
        <title>A masculinizing supergene underlies an exaggerated male reproductive morph in a spider.</title>
        <authorList>
            <person name="Hendrickx F."/>
            <person name="De Corte Z."/>
            <person name="Sonet G."/>
            <person name="Van Belleghem S.M."/>
            <person name="Kostlbacher S."/>
            <person name="Vangestel C."/>
        </authorList>
    </citation>
    <scope>NUCLEOTIDE SEQUENCE [LARGE SCALE GENOMIC DNA]</scope>
    <source>
        <strain evidence="1">W744_W776</strain>
    </source>
</reference>
<dbReference type="AlphaFoldDB" id="A0AAV6UQP0"/>
<accession>A0AAV6UQP0</accession>
<protein>
    <submittedName>
        <fullName evidence="1">Uncharacterized protein</fullName>
    </submittedName>
</protein>
<evidence type="ECO:0000313" key="1">
    <source>
        <dbReference type="EMBL" id="KAG8185915.1"/>
    </source>
</evidence>
<dbReference type="Proteomes" id="UP000827092">
    <property type="component" value="Unassembled WGS sequence"/>
</dbReference>
<proteinExistence type="predicted"/>
<organism evidence="1 2">
    <name type="scientific">Oedothorax gibbosus</name>
    <dbReference type="NCBI Taxonomy" id="931172"/>
    <lineage>
        <taxon>Eukaryota</taxon>
        <taxon>Metazoa</taxon>
        <taxon>Ecdysozoa</taxon>
        <taxon>Arthropoda</taxon>
        <taxon>Chelicerata</taxon>
        <taxon>Arachnida</taxon>
        <taxon>Araneae</taxon>
        <taxon>Araneomorphae</taxon>
        <taxon>Entelegynae</taxon>
        <taxon>Araneoidea</taxon>
        <taxon>Linyphiidae</taxon>
        <taxon>Erigoninae</taxon>
        <taxon>Oedothorax</taxon>
    </lineage>
</organism>
<evidence type="ECO:0000313" key="2">
    <source>
        <dbReference type="Proteomes" id="UP000827092"/>
    </source>
</evidence>
<dbReference type="EMBL" id="JAFNEN010000320">
    <property type="protein sequence ID" value="KAG8185915.1"/>
    <property type="molecule type" value="Genomic_DNA"/>
</dbReference>
<sequence length="67" mass="7397">MTFQASQLAQYVGTSPFGCYERRLRLKWSTIAFTAFQASQLAESVGTSPVGCSLRRSGMNNSLYPDL</sequence>
<name>A0AAV6UQP0_9ARAC</name>
<keyword evidence="2" id="KW-1185">Reference proteome</keyword>